<reference evidence="1 2" key="1">
    <citation type="submission" date="2017-12" db="EMBL/GenBank/DDBJ databases">
        <title>Population genomics insights into the ecological differentiation and adaptive evolution in streptomycetes.</title>
        <authorList>
            <person name="Li Y."/>
            <person name="Huang Y."/>
        </authorList>
    </citation>
    <scope>NUCLEOTIDE SEQUENCE [LARGE SCALE GENOMIC DNA]</scope>
    <source>
        <strain evidence="1 2">NBRC 100770</strain>
    </source>
</reference>
<protein>
    <recommendedName>
        <fullName evidence="3">DUF4235 domain-containing protein</fullName>
    </recommendedName>
</protein>
<evidence type="ECO:0000313" key="1">
    <source>
        <dbReference type="EMBL" id="RZE29331.1"/>
    </source>
</evidence>
<name>A0A8G2E3U1_9ACTN</name>
<evidence type="ECO:0008006" key="3">
    <source>
        <dbReference type="Google" id="ProtNLM"/>
    </source>
</evidence>
<sequence>MPSAKVMYRPVGLAVGMGAGALAGLAFRKVWALLSDEEAPAPTDENRRWREVVLAAAIQGAIFTATRAVVDRGGAKAVKRATGTWPG</sequence>
<proteinExistence type="predicted"/>
<gene>
    <name evidence="1" type="ORF">C0Q92_02825</name>
</gene>
<dbReference type="Proteomes" id="UP000292693">
    <property type="component" value="Unassembled WGS sequence"/>
</dbReference>
<dbReference type="RefSeq" id="WP_129805317.1">
    <property type="nucleotide sequence ID" value="NZ_CP109235.1"/>
</dbReference>
<evidence type="ECO:0000313" key="2">
    <source>
        <dbReference type="Proteomes" id="UP000292693"/>
    </source>
</evidence>
<accession>A0A8G2E3U1</accession>
<comment type="caution">
    <text evidence="1">The sequence shown here is derived from an EMBL/GenBank/DDBJ whole genome shotgun (WGS) entry which is preliminary data.</text>
</comment>
<dbReference type="InterPro" id="IPR025329">
    <property type="entry name" value="DUF4235"/>
</dbReference>
<dbReference type="Pfam" id="PF14019">
    <property type="entry name" value="DUF4235"/>
    <property type="match status" value="1"/>
</dbReference>
<organism evidence="1 2">
    <name type="scientific">Streptomyces albidoflavus</name>
    <dbReference type="NCBI Taxonomy" id="1886"/>
    <lineage>
        <taxon>Bacteria</taxon>
        <taxon>Bacillati</taxon>
        <taxon>Actinomycetota</taxon>
        <taxon>Actinomycetes</taxon>
        <taxon>Kitasatosporales</taxon>
        <taxon>Streptomycetaceae</taxon>
        <taxon>Streptomyces</taxon>
        <taxon>Streptomyces albidoflavus group</taxon>
    </lineage>
</organism>
<dbReference type="EMBL" id="PKLL01000002">
    <property type="protein sequence ID" value="RZE29331.1"/>
    <property type="molecule type" value="Genomic_DNA"/>
</dbReference>
<dbReference type="AlphaFoldDB" id="A0A8G2E3U1"/>